<comment type="similarity">
    <text evidence="2">Belongs to the binding-protein-dependent transport system permease family. CysTW subfamily.</text>
</comment>
<reference evidence="9 10" key="1">
    <citation type="submission" date="2016-07" db="EMBL/GenBank/DDBJ databases">
        <title>Draft Genome Sequence of Methylobrevis pamukkalensis PK2.</title>
        <authorList>
            <person name="Vasilenko O.V."/>
            <person name="Doronina N.V."/>
            <person name="Shmareva M.N."/>
            <person name="Tarlachkov S.V."/>
            <person name="Mustakhimov I."/>
            <person name="Trotsenko Y.A."/>
        </authorList>
    </citation>
    <scope>NUCLEOTIDE SEQUENCE [LARGE SCALE GENOMIC DNA]</scope>
    <source>
        <strain evidence="9 10">PK2</strain>
    </source>
</reference>
<dbReference type="SUPFAM" id="SSF161098">
    <property type="entry name" value="MetI-like"/>
    <property type="match status" value="1"/>
</dbReference>
<gene>
    <name evidence="9" type="primary">potH_1</name>
    <name evidence="9" type="ORF">A6302_03077</name>
</gene>
<evidence type="ECO:0000256" key="8">
    <source>
        <dbReference type="SAM" id="Phobius"/>
    </source>
</evidence>
<keyword evidence="7 8" id="KW-0472">Membrane</keyword>
<accession>A0A1E3H003</accession>
<evidence type="ECO:0000256" key="7">
    <source>
        <dbReference type="ARBA" id="ARBA00023136"/>
    </source>
</evidence>
<organism evidence="9 10">
    <name type="scientific">Methylobrevis pamukkalensis</name>
    <dbReference type="NCBI Taxonomy" id="1439726"/>
    <lineage>
        <taxon>Bacteria</taxon>
        <taxon>Pseudomonadati</taxon>
        <taxon>Pseudomonadota</taxon>
        <taxon>Alphaproteobacteria</taxon>
        <taxon>Hyphomicrobiales</taxon>
        <taxon>Pleomorphomonadaceae</taxon>
        <taxon>Methylobrevis</taxon>
    </lineage>
</organism>
<dbReference type="Proteomes" id="UP000094622">
    <property type="component" value="Unassembled WGS sequence"/>
</dbReference>
<dbReference type="InterPro" id="IPR035906">
    <property type="entry name" value="MetI-like_sf"/>
</dbReference>
<keyword evidence="10" id="KW-1185">Reference proteome</keyword>
<dbReference type="GO" id="GO:0005886">
    <property type="term" value="C:plasma membrane"/>
    <property type="evidence" value="ECO:0007669"/>
    <property type="project" value="UniProtKB-SubCell"/>
</dbReference>
<evidence type="ECO:0000256" key="2">
    <source>
        <dbReference type="ARBA" id="ARBA00007069"/>
    </source>
</evidence>
<evidence type="ECO:0000256" key="5">
    <source>
        <dbReference type="ARBA" id="ARBA00022692"/>
    </source>
</evidence>
<keyword evidence="4" id="KW-1003">Cell membrane</keyword>
<feature type="transmembrane region" description="Helical" evidence="8">
    <location>
        <begin position="12"/>
        <end position="37"/>
    </location>
</feature>
<evidence type="ECO:0000313" key="9">
    <source>
        <dbReference type="EMBL" id="ODN69620.1"/>
    </source>
</evidence>
<evidence type="ECO:0000256" key="4">
    <source>
        <dbReference type="ARBA" id="ARBA00022475"/>
    </source>
</evidence>
<feature type="transmembrane region" description="Helical" evidence="8">
    <location>
        <begin position="85"/>
        <end position="105"/>
    </location>
</feature>
<comment type="caution">
    <text evidence="9">The sequence shown here is derived from an EMBL/GenBank/DDBJ whole genome shotgun (WGS) entry which is preliminary data.</text>
</comment>
<proteinExistence type="inferred from homology"/>
<dbReference type="PANTHER" id="PTHR42929:SF3">
    <property type="entry name" value="PUTRESCINE TRANSPORT SYSTEM PERMEASE PROTEIN POTH"/>
    <property type="match status" value="1"/>
</dbReference>
<name>A0A1E3H003_9HYPH</name>
<keyword evidence="5 8" id="KW-0812">Transmembrane</keyword>
<evidence type="ECO:0000256" key="1">
    <source>
        <dbReference type="ARBA" id="ARBA00004651"/>
    </source>
</evidence>
<keyword evidence="6 8" id="KW-1133">Transmembrane helix</keyword>
<dbReference type="PATRIC" id="fig|1439726.3.peg.3234"/>
<sequence length="121" mass="13838">MSDPAGATPNRYSRYLVVAVPYIWLLVFFLAPFLIIFKISLSTTAIAMPPYTPAFDGLTNFWDNVSELTFDNYIWLTENSLYLRAYLSSIKIALISTVLLLMVGYPMPTAWPRRRCRSGRC</sequence>
<keyword evidence="3" id="KW-0813">Transport</keyword>
<comment type="subcellular location">
    <subcellularLocation>
        <location evidence="1">Cell membrane</location>
        <topology evidence="1">Multi-pass membrane protein</topology>
    </subcellularLocation>
</comment>
<evidence type="ECO:0000256" key="6">
    <source>
        <dbReference type="ARBA" id="ARBA00022989"/>
    </source>
</evidence>
<dbReference type="AlphaFoldDB" id="A0A1E3H003"/>
<dbReference type="PANTHER" id="PTHR42929">
    <property type="entry name" value="INNER MEMBRANE ABC TRANSPORTER PERMEASE PROTEIN YDCU-RELATED-RELATED"/>
    <property type="match status" value="1"/>
</dbReference>
<protein>
    <submittedName>
        <fullName evidence="9">Putrescine transport system permease protein PotH</fullName>
    </submittedName>
</protein>
<dbReference type="EMBL" id="MCRJ01000082">
    <property type="protein sequence ID" value="ODN69620.1"/>
    <property type="molecule type" value="Genomic_DNA"/>
</dbReference>
<evidence type="ECO:0000313" key="10">
    <source>
        <dbReference type="Proteomes" id="UP000094622"/>
    </source>
</evidence>
<dbReference type="Gene3D" id="1.10.3720.10">
    <property type="entry name" value="MetI-like"/>
    <property type="match status" value="1"/>
</dbReference>
<evidence type="ECO:0000256" key="3">
    <source>
        <dbReference type="ARBA" id="ARBA00022448"/>
    </source>
</evidence>